<dbReference type="InterPro" id="IPR016032">
    <property type="entry name" value="Sig_transdc_resp-reg_C-effctor"/>
</dbReference>
<accession>A0A3D9ZWW5</accession>
<dbReference type="GO" id="GO:0003677">
    <property type="term" value="F:DNA binding"/>
    <property type="evidence" value="ECO:0007669"/>
    <property type="project" value="UniProtKB-KW"/>
</dbReference>
<dbReference type="PANTHER" id="PTHR43214">
    <property type="entry name" value="TWO-COMPONENT RESPONSE REGULATOR"/>
    <property type="match status" value="1"/>
</dbReference>
<dbReference type="InterPro" id="IPR011990">
    <property type="entry name" value="TPR-like_helical_dom_sf"/>
</dbReference>
<name>A0A3D9ZWW5_9ACTN</name>
<comment type="caution">
    <text evidence="3">The sequence shown here is derived from an EMBL/GenBank/DDBJ whole genome shotgun (WGS) entry which is preliminary data.</text>
</comment>
<sequence length="864" mass="91745">MATAQRAHLDPPDAGRVAALRAVVGYLGDPSAAPGIYLQGRSGVGMSTVLSSVVRRARRRGQRPIVISASYAERDVAFAGLHQVLHACRRLTAARSAIEVLTTAVVGGTVDSAVVAATGSLFGAIAADGPALIVVDNAHRLDAQTTETMARTLAGVPIPGLAVILGGRQAGAVAWPALRIRTLPGLGSSAAARLLRARAPGLNPWLADRILDDAAGRPLALIELPIAWRDRHTPGADLLEPHSPLTTRLAQSLLEDIAELPAAARRILLLVAAGEMCRPEHLRRLEGPSATEHIDSLVAAGRLANDTDGVRLADPLLAAALVQAAAPGDLRVTQEQLGGPPTHDHRDGVRRALASARAGRRGERAGRELVASALVAMDLGRFDVVAALLDALPAGLNPVDAVRRDILSRRIDDATWRRSSSAEAVCAVADTCRAAGDSALALDLLAAFAETVTWEDVDESAGQRLLTSLNALEDHQHDPRWLLVCATADPARADASARLTPGALGRLSDDDLVHLGLAMRRLGRLERAAELLGPVVPSLTRDRRFGALVPVVAALADVELFLGRWELADEHLRCATEAAERTGQVVWRAYAQATTGMLRAASGDVEAARSVAGAAEQGLGDRPVWPVRLRVAAARGTAFMAEGRFAEAGLEFEAVLGGPSVSGYAIDRAIVGSLYAEAVSRGRPRRAGMAVPPAIGAALRRSASADGEAHLRYLRTLLQPPTDLEATFTELLDRARRLPWLRARVQLSYGSWLRRERRIADAREHLDSARTVFATLPARAWLDHTEQELRAAGAVEPDAPPLGGLLSPQEFAVVQLAATGLSNREIAVRLALSRRTVESHLARAYPKLSVGSRHQLPARLRELT</sequence>
<evidence type="ECO:0000259" key="2">
    <source>
        <dbReference type="PROSITE" id="PS50043"/>
    </source>
</evidence>
<reference evidence="3 4" key="1">
    <citation type="submission" date="2018-08" db="EMBL/GenBank/DDBJ databases">
        <title>Sequencing the genomes of 1000 actinobacteria strains.</title>
        <authorList>
            <person name="Klenk H.-P."/>
        </authorList>
    </citation>
    <scope>NUCLEOTIDE SEQUENCE [LARGE SCALE GENOMIC DNA]</scope>
    <source>
        <strain evidence="3 4">DSM 44099</strain>
    </source>
</reference>
<dbReference type="SUPFAM" id="SSF48452">
    <property type="entry name" value="TPR-like"/>
    <property type="match status" value="1"/>
</dbReference>
<dbReference type="Gene3D" id="1.10.10.10">
    <property type="entry name" value="Winged helix-like DNA-binding domain superfamily/Winged helix DNA-binding domain"/>
    <property type="match status" value="1"/>
</dbReference>
<proteinExistence type="predicted"/>
<dbReference type="Pfam" id="PF00196">
    <property type="entry name" value="GerE"/>
    <property type="match status" value="1"/>
</dbReference>
<dbReference type="EMBL" id="QUMQ01000001">
    <property type="protein sequence ID" value="REG01095.1"/>
    <property type="molecule type" value="Genomic_DNA"/>
</dbReference>
<feature type="domain" description="HTH luxR-type" evidence="2">
    <location>
        <begin position="799"/>
        <end position="864"/>
    </location>
</feature>
<dbReference type="PROSITE" id="PS50043">
    <property type="entry name" value="HTH_LUXR_2"/>
    <property type="match status" value="1"/>
</dbReference>
<dbReference type="GO" id="GO:0006355">
    <property type="term" value="P:regulation of DNA-templated transcription"/>
    <property type="evidence" value="ECO:0007669"/>
    <property type="project" value="InterPro"/>
</dbReference>
<dbReference type="SMART" id="SM00421">
    <property type="entry name" value="HTH_LUXR"/>
    <property type="match status" value="1"/>
</dbReference>
<evidence type="ECO:0000313" key="4">
    <source>
        <dbReference type="Proteomes" id="UP000256913"/>
    </source>
</evidence>
<dbReference type="Proteomes" id="UP000256913">
    <property type="component" value="Unassembled WGS sequence"/>
</dbReference>
<dbReference type="PROSITE" id="PS00622">
    <property type="entry name" value="HTH_LUXR_1"/>
    <property type="match status" value="1"/>
</dbReference>
<dbReference type="InterPro" id="IPR027417">
    <property type="entry name" value="P-loop_NTPase"/>
</dbReference>
<dbReference type="SUPFAM" id="SSF46894">
    <property type="entry name" value="C-terminal effector domain of the bipartite response regulators"/>
    <property type="match status" value="1"/>
</dbReference>
<dbReference type="SUPFAM" id="SSF52540">
    <property type="entry name" value="P-loop containing nucleoside triphosphate hydrolases"/>
    <property type="match status" value="1"/>
</dbReference>
<dbReference type="InterPro" id="IPR000792">
    <property type="entry name" value="Tscrpt_reg_LuxR_C"/>
</dbReference>
<dbReference type="InterPro" id="IPR036388">
    <property type="entry name" value="WH-like_DNA-bd_sf"/>
</dbReference>
<dbReference type="Pfam" id="PF13191">
    <property type="entry name" value="AAA_16"/>
    <property type="match status" value="1"/>
</dbReference>
<dbReference type="InterPro" id="IPR039420">
    <property type="entry name" value="WalR-like"/>
</dbReference>
<evidence type="ECO:0000256" key="1">
    <source>
        <dbReference type="ARBA" id="ARBA00023125"/>
    </source>
</evidence>
<evidence type="ECO:0000313" key="3">
    <source>
        <dbReference type="EMBL" id="REG01095.1"/>
    </source>
</evidence>
<gene>
    <name evidence="3" type="ORF">DFJ67_7170</name>
</gene>
<keyword evidence="1" id="KW-0238">DNA-binding</keyword>
<keyword evidence="4" id="KW-1185">Reference proteome</keyword>
<dbReference type="PRINTS" id="PR00038">
    <property type="entry name" value="HTHLUXR"/>
</dbReference>
<dbReference type="InterPro" id="IPR041664">
    <property type="entry name" value="AAA_16"/>
</dbReference>
<organism evidence="3 4">
    <name type="scientific">Asanoa ferruginea</name>
    <dbReference type="NCBI Taxonomy" id="53367"/>
    <lineage>
        <taxon>Bacteria</taxon>
        <taxon>Bacillati</taxon>
        <taxon>Actinomycetota</taxon>
        <taxon>Actinomycetes</taxon>
        <taxon>Micromonosporales</taxon>
        <taxon>Micromonosporaceae</taxon>
        <taxon>Asanoa</taxon>
    </lineage>
</organism>
<dbReference type="AlphaFoldDB" id="A0A3D9ZWW5"/>
<dbReference type="CDD" id="cd06170">
    <property type="entry name" value="LuxR_C_like"/>
    <property type="match status" value="1"/>
</dbReference>
<protein>
    <submittedName>
        <fullName evidence="3">Regulatory LuxR family protein</fullName>
    </submittedName>
</protein>